<dbReference type="AlphaFoldDB" id="A0A1E3ADA4"/>
<evidence type="ECO:0000259" key="2">
    <source>
        <dbReference type="Pfam" id="PF12215"/>
    </source>
</evidence>
<feature type="domain" description="Glycosyl-hydrolase family 116 catalytic region" evidence="1">
    <location>
        <begin position="446"/>
        <end position="741"/>
    </location>
</feature>
<proteinExistence type="predicted"/>
<dbReference type="InterPro" id="IPR006775">
    <property type="entry name" value="GH116_catalytic"/>
</dbReference>
<dbReference type="GO" id="GO:0005975">
    <property type="term" value="P:carbohydrate metabolic process"/>
    <property type="evidence" value="ECO:0007669"/>
    <property type="project" value="InterPro"/>
</dbReference>
<sequence>MGTFTYYKDRQRTISFPVGGLGSGCIGIAGNGCLIDWQVYNRPAMGTRNGYSHFAIKAQDETGLLDARVLVSDLEKPYMGQVDEKTMLGMPHFRELVFEGRYPAAKLSFLDERFPGKVTLRYYNPFIPLNDKDSSIPGLFADIIVENTSDHPIRYTAAGVITNPNKGTNTSNHYFEDKGIRGIRFATDGMDERDAGYSDFTLATDSEEGDCQEYWFRGNWRDHVETYWREFASKQPLQNRRYETGIPDYKDTGMLCAVQDIGPGEKKEFHYILTWNVPNCNNYWSGLDISTSNIHYDVCDRTPWKNYYAVLFADSGASASYGLENRARLWEETKCFMDAVYSTTIPEEALDAVTANLAILRSPTCLRLEDGSFYGWEGCFDDVGSCEGTCTHVWNYAYALPFLFPALARSIRDLEFTYSQQDDGGVEFRLRLPLGSTGRRFHSCVDGQLGSVMLTYRDYKISGDREWLEGKWESVKKAIAYAWSEENPDAWDRKKQGVLDGRQHHTLDMELFGPNAWLQGFYVGALEAAAEMAATLGDGEAEAEYRALAAGGKAYLNKELFNGEYFYQKIDVCDRSAVDRFNASKEYWNEEKGQIKYQIAEGCGIDQVLAQWHGNLCGLPEIFEKGKVRKALASIFRYNYKPALGDIYNPWRIFAIDEESGAIMCEWPEGTDKPAIPLTYAQECMDGMQYQAAAHMIQEGMTEEGETIVRAVRGKYRGDNRNPWCEIECGSYYARSMASYALLLSYSGFVYDAAAGIMGFRPVIKCKEEDFSSFWSMGSGWGTVRYRKDGSIWLEIIRGSLELKRFVYGNGTEVAAVYADGKEVSFMHEKEAVGFPETIRIQKSLELKAD</sequence>
<dbReference type="InterPro" id="IPR008928">
    <property type="entry name" value="6-hairpin_glycosidase_sf"/>
</dbReference>
<dbReference type="PANTHER" id="PTHR12654:SF0">
    <property type="entry name" value="NON-LYSOSOMAL GLUCOSYLCERAMIDASE"/>
    <property type="match status" value="1"/>
</dbReference>
<dbReference type="InterPro" id="IPR012341">
    <property type="entry name" value="6hp_glycosidase-like_sf"/>
</dbReference>
<dbReference type="GO" id="GO:0008422">
    <property type="term" value="F:beta-glucosidase activity"/>
    <property type="evidence" value="ECO:0007669"/>
    <property type="project" value="TreeGrafter"/>
</dbReference>
<dbReference type="Pfam" id="PF04685">
    <property type="entry name" value="DUF608"/>
    <property type="match status" value="1"/>
</dbReference>
<organism evidence="3 4">
    <name type="scientific">Eisenbergiella tayi</name>
    <dbReference type="NCBI Taxonomy" id="1432052"/>
    <lineage>
        <taxon>Bacteria</taxon>
        <taxon>Bacillati</taxon>
        <taxon>Bacillota</taxon>
        <taxon>Clostridia</taxon>
        <taxon>Lachnospirales</taxon>
        <taxon>Lachnospiraceae</taxon>
        <taxon>Eisenbergiella</taxon>
    </lineage>
</organism>
<dbReference type="Proteomes" id="UP000094067">
    <property type="component" value="Unassembled WGS sequence"/>
</dbReference>
<reference evidence="3 4" key="1">
    <citation type="submission" date="2016-07" db="EMBL/GenBank/DDBJ databases">
        <title>Characterization of isolates of Eisenbergiella tayi derived from blood cultures, using whole genome sequencing.</title>
        <authorList>
            <person name="Burdz T."/>
            <person name="Wiebe D."/>
            <person name="Huynh C."/>
            <person name="Bernard K."/>
        </authorList>
    </citation>
    <scope>NUCLEOTIDE SEQUENCE [LARGE SCALE GENOMIC DNA]</scope>
    <source>
        <strain evidence="3 4">NML 110608</strain>
    </source>
</reference>
<dbReference type="PANTHER" id="PTHR12654">
    <property type="entry name" value="BILE ACID BETA-GLUCOSIDASE-RELATED"/>
    <property type="match status" value="1"/>
</dbReference>
<dbReference type="InterPro" id="IPR024462">
    <property type="entry name" value="GH116_N"/>
</dbReference>
<gene>
    <name evidence="3" type="ORF">BEI61_02614</name>
</gene>
<dbReference type="SUPFAM" id="SSF48208">
    <property type="entry name" value="Six-hairpin glycosidases"/>
    <property type="match status" value="1"/>
</dbReference>
<protein>
    <recommendedName>
        <fullName evidence="5">Beta-glucosidase</fullName>
    </recommendedName>
</protein>
<comment type="caution">
    <text evidence="3">The sequence shown here is derived from an EMBL/GenBank/DDBJ whole genome shotgun (WGS) entry which is preliminary data.</text>
</comment>
<dbReference type="EMBL" id="MCGH01000002">
    <property type="protein sequence ID" value="ODM06724.1"/>
    <property type="molecule type" value="Genomic_DNA"/>
</dbReference>
<evidence type="ECO:0000313" key="3">
    <source>
        <dbReference type="EMBL" id="ODM06724.1"/>
    </source>
</evidence>
<evidence type="ECO:0000313" key="4">
    <source>
        <dbReference type="Proteomes" id="UP000094067"/>
    </source>
</evidence>
<evidence type="ECO:0000259" key="1">
    <source>
        <dbReference type="Pfam" id="PF04685"/>
    </source>
</evidence>
<dbReference type="RefSeq" id="WP_069152562.1">
    <property type="nucleotide sequence ID" value="NZ_MCGH01000002.1"/>
</dbReference>
<dbReference type="Pfam" id="PF12215">
    <property type="entry name" value="Glyco_hydr_116N"/>
    <property type="match status" value="1"/>
</dbReference>
<feature type="domain" description="Glycosyl-hydrolase family 116 N-terminal" evidence="2">
    <location>
        <begin position="16"/>
        <end position="327"/>
    </location>
</feature>
<dbReference type="PATRIC" id="fig|1432052.4.peg.2916"/>
<name>A0A1E3ADA4_9FIRM</name>
<dbReference type="Gene3D" id="1.50.10.10">
    <property type="match status" value="1"/>
</dbReference>
<evidence type="ECO:0008006" key="5">
    <source>
        <dbReference type="Google" id="ProtNLM"/>
    </source>
</evidence>
<accession>A0A1E3ADA4</accession>
<dbReference type="InterPro" id="IPR052566">
    <property type="entry name" value="Non-lysos_glucosylceramidase"/>
</dbReference>